<reference evidence="2" key="1">
    <citation type="submission" date="2018-11" db="EMBL/GenBank/DDBJ databases">
        <title>Proposal to divide the Flavobacteriaceae and reorganize its genera based on Amino Acid Identity values calculated from whole genome sequences.</title>
        <authorList>
            <person name="Nicholson A.C."/>
            <person name="Gulvik C.A."/>
            <person name="Whitney A.M."/>
            <person name="Humrighouse B.W."/>
            <person name="Bell M."/>
            <person name="Holmes B."/>
            <person name="Steigerwalt A.G."/>
            <person name="Villarma A."/>
            <person name="Sheth M."/>
            <person name="Batra D."/>
            <person name="Pryor J."/>
            <person name="Bernardet J.-F."/>
            <person name="Hugo C."/>
            <person name="Kampfer P."/>
            <person name="Newman J."/>
            <person name="McQuiston J.R."/>
        </authorList>
    </citation>
    <scope>NUCLEOTIDE SEQUENCE [LARGE SCALE GENOMIC DNA]</scope>
    <source>
        <strain evidence="2">G0229</strain>
    </source>
</reference>
<protein>
    <submittedName>
        <fullName evidence="1">Uncharacterized protein</fullName>
    </submittedName>
</protein>
<dbReference type="Proteomes" id="UP000271193">
    <property type="component" value="Chromosome"/>
</dbReference>
<dbReference type="KEGG" id="cben:EG339_02750"/>
<keyword evidence="2" id="KW-1185">Reference proteome</keyword>
<name>A0A3G6TAH6_9FLAO</name>
<evidence type="ECO:0000313" key="2">
    <source>
        <dbReference type="Proteomes" id="UP000271193"/>
    </source>
</evidence>
<sequence>MENMEEIERQILEIVTEQFKKDGGSNGVTMGAFDHILNMSIQERNEFLERMSKEKKIYIFQSLNSRRVTLPK</sequence>
<gene>
    <name evidence="1" type="ORF">EG339_02750</name>
</gene>
<accession>A0A3G6TAH6</accession>
<dbReference type="EMBL" id="CP033932">
    <property type="protein sequence ID" value="AZB23616.1"/>
    <property type="molecule type" value="Genomic_DNA"/>
</dbReference>
<dbReference type="AlphaFoldDB" id="A0A3G6TAH6"/>
<evidence type="ECO:0000313" key="1">
    <source>
        <dbReference type="EMBL" id="AZB23616.1"/>
    </source>
</evidence>
<organism evidence="1 2">
    <name type="scientific">Chryseobacterium bernardetii</name>
    <dbReference type="NCBI Taxonomy" id="1241978"/>
    <lineage>
        <taxon>Bacteria</taxon>
        <taxon>Pseudomonadati</taxon>
        <taxon>Bacteroidota</taxon>
        <taxon>Flavobacteriia</taxon>
        <taxon>Flavobacteriales</taxon>
        <taxon>Weeksellaceae</taxon>
        <taxon>Chryseobacterium group</taxon>
        <taxon>Chryseobacterium</taxon>
    </lineage>
</organism>
<proteinExistence type="predicted"/>